<sequence>MLKRERIKSRLELENEEKSEILQNFVILLSDDDDEDEEANKDLTLEIVERAKRREANKRKREEGFNEVKVSSSSSDGPDGDVFRSSGVIDVASSSSDEIIGLDRIAGDLIVPEVKKKKKKARRSRKKKTDSEANIVDNVVEEPVKTVTPVEAEAIGVIETEAIGVVKTEELVDPVKGVEISETKAVEISDNIVLRKLLRGPRYFDPPNRSFSTCYNCGEEGHLAVNCSSKKRKKPCFICGSFEHGVRNCTQITVEGWFLNKYDCQLSIFILVFRGMNSLTRDLS</sequence>
<dbReference type="Gene3D" id="4.10.60.10">
    <property type="entry name" value="Zinc finger, CCHC-type"/>
    <property type="match status" value="1"/>
</dbReference>
<dbReference type="OrthoDB" id="427960at2759"/>
<evidence type="ECO:0000256" key="2">
    <source>
        <dbReference type="SAM" id="MobiDB-lite"/>
    </source>
</evidence>
<feature type="region of interest" description="Disordered" evidence="2">
    <location>
        <begin position="52"/>
        <end position="82"/>
    </location>
</feature>
<dbReference type="SMART" id="SM00343">
    <property type="entry name" value="ZnF_C2HC"/>
    <property type="match status" value="2"/>
</dbReference>
<protein>
    <recommendedName>
        <fullName evidence="3">CCHC-type domain-containing protein</fullName>
    </recommendedName>
</protein>
<comment type="caution">
    <text evidence="4">The sequence shown here is derived from an EMBL/GenBank/DDBJ whole genome shotgun (WGS) entry which is preliminary data.</text>
</comment>
<evidence type="ECO:0000313" key="5">
    <source>
        <dbReference type="Proteomes" id="UP000541444"/>
    </source>
</evidence>
<dbReference type="Pfam" id="PF00098">
    <property type="entry name" value="zf-CCHC"/>
    <property type="match status" value="1"/>
</dbReference>
<feature type="compositionally biased region" description="Basic and acidic residues" evidence="2">
    <location>
        <begin position="52"/>
        <end position="66"/>
    </location>
</feature>
<evidence type="ECO:0000256" key="1">
    <source>
        <dbReference type="PROSITE-ProRule" id="PRU00047"/>
    </source>
</evidence>
<organism evidence="4 5">
    <name type="scientific">Kingdonia uniflora</name>
    <dbReference type="NCBI Taxonomy" id="39325"/>
    <lineage>
        <taxon>Eukaryota</taxon>
        <taxon>Viridiplantae</taxon>
        <taxon>Streptophyta</taxon>
        <taxon>Embryophyta</taxon>
        <taxon>Tracheophyta</taxon>
        <taxon>Spermatophyta</taxon>
        <taxon>Magnoliopsida</taxon>
        <taxon>Ranunculales</taxon>
        <taxon>Circaeasteraceae</taxon>
        <taxon>Kingdonia</taxon>
    </lineage>
</organism>
<evidence type="ECO:0000259" key="3">
    <source>
        <dbReference type="PROSITE" id="PS50158"/>
    </source>
</evidence>
<reference evidence="4 5" key="1">
    <citation type="journal article" date="2020" name="IScience">
        <title>Genome Sequencing of the Endangered Kingdonia uniflora (Circaeasteraceae, Ranunculales) Reveals Potential Mechanisms of Evolutionary Specialization.</title>
        <authorList>
            <person name="Sun Y."/>
            <person name="Deng T."/>
            <person name="Zhang A."/>
            <person name="Moore M.J."/>
            <person name="Landis J.B."/>
            <person name="Lin N."/>
            <person name="Zhang H."/>
            <person name="Zhang X."/>
            <person name="Huang J."/>
            <person name="Zhang X."/>
            <person name="Sun H."/>
            <person name="Wang H."/>
        </authorList>
    </citation>
    <scope>NUCLEOTIDE SEQUENCE [LARGE SCALE GENOMIC DNA]</scope>
    <source>
        <strain evidence="4">TB1705</strain>
        <tissue evidence="4">Leaf</tissue>
    </source>
</reference>
<keyword evidence="1" id="KW-0863">Zinc-finger</keyword>
<dbReference type="SUPFAM" id="SSF57756">
    <property type="entry name" value="Retrovirus zinc finger-like domains"/>
    <property type="match status" value="1"/>
</dbReference>
<feature type="domain" description="CCHC-type" evidence="3">
    <location>
        <begin position="214"/>
        <end position="227"/>
    </location>
</feature>
<dbReference type="PROSITE" id="PS50158">
    <property type="entry name" value="ZF_CCHC"/>
    <property type="match status" value="1"/>
</dbReference>
<dbReference type="PANTHER" id="PTHR46978:SF1">
    <property type="entry name" value="ZINC KNUCKLE (CCHC-TYPE) FAMILY PROTEIN"/>
    <property type="match status" value="1"/>
</dbReference>
<accession>A0A7J7NRR3</accession>
<dbReference type="InterPro" id="IPR036875">
    <property type="entry name" value="Znf_CCHC_sf"/>
</dbReference>
<dbReference type="PANTHER" id="PTHR46978">
    <property type="entry name" value="ZINC KNUCKLE (CCHC-TYPE) FAMILY PROTEIN"/>
    <property type="match status" value="1"/>
</dbReference>
<dbReference type="GO" id="GO:0008270">
    <property type="term" value="F:zinc ion binding"/>
    <property type="evidence" value="ECO:0007669"/>
    <property type="project" value="UniProtKB-KW"/>
</dbReference>
<dbReference type="InterPro" id="IPR001878">
    <property type="entry name" value="Znf_CCHC"/>
</dbReference>
<keyword evidence="5" id="KW-1185">Reference proteome</keyword>
<evidence type="ECO:0000313" key="4">
    <source>
        <dbReference type="EMBL" id="KAF6169866.1"/>
    </source>
</evidence>
<name>A0A7J7NRR3_9MAGN</name>
<dbReference type="GO" id="GO:0003676">
    <property type="term" value="F:nucleic acid binding"/>
    <property type="evidence" value="ECO:0007669"/>
    <property type="project" value="InterPro"/>
</dbReference>
<dbReference type="AlphaFoldDB" id="A0A7J7NRR3"/>
<keyword evidence="1" id="KW-0479">Metal-binding</keyword>
<dbReference type="Proteomes" id="UP000541444">
    <property type="component" value="Unassembled WGS sequence"/>
</dbReference>
<keyword evidence="1" id="KW-0862">Zinc</keyword>
<proteinExistence type="predicted"/>
<dbReference type="EMBL" id="JACGCM010000622">
    <property type="protein sequence ID" value="KAF6169866.1"/>
    <property type="molecule type" value="Genomic_DNA"/>
</dbReference>
<gene>
    <name evidence="4" type="ORF">GIB67_034258</name>
</gene>